<reference evidence="3" key="1">
    <citation type="journal article" date="2020" name="mSystems">
        <title>Genome- and Community-Level Interaction Insights into Carbon Utilization and Element Cycling Functions of Hydrothermarchaeota in Hydrothermal Sediment.</title>
        <authorList>
            <person name="Zhou Z."/>
            <person name="Liu Y."/>
            <person name="Xu W."/>
            <person name="Pan J."/>
            <person name="Luo Z.H."/>
            <person name="Li M."/>
        </authorList>
    </citation>
    <scope>NUCLEOTIDE SEQUENCE [LARGE SCALE GENOMIC DNA]</scope>
    <source>
        <strain evidence="3">HyVt-345</strain>
    </source>
</reference>
<comment type="caution">
    <text evidence="3">The sequence shown here is derived from an EMBL/GenBank/DDBJ whole genome shotgun (WGS) entry which is preliminary data.</text>
</comment>
<protein>
    <submittedName>
        <fullName evidence="3">Class A beta-lactamase-related serine hydrolase</fullName>
    </submittedName>
</protein>
<evidence type="ECO:0000259" key="2">
    <source>
        <dbReference type="Pfam" id="PF00144"/>
    </source>
</evidence>
<accession>A0A831QK55</accession>
<feature type="chain" id="PRO_5032965157" evidence="1">
    <location>
        <begin position="20"/>
        <end position="387"/>
    </location>
</feature>
<proteinExistence type="predicted"/>
<dbReference type="PANTHER" id="PTHR46825:SF9">
    <property type="entry name" value="BETA-LACTAMASE-RELATED DOMAIN-CONTAINING PROTEIN"/>
    <property type="match status" value="1"/>
</dbReference>
<dbReference type="Proteomes" id="UP000886191">
    <property type="component" value="Unassembled WGS sequence"/>
</dbReference>
<dbReference type="Gene3D" id="3.40.710.10">
    <property type="entry name" value="DD-peptidase/beta-lactamase superfamily"/>
    <property type="match status" value="1"/>
</dbReference>
<evidence type="ECO:0000256" key="1">
    <source>
        <dbReference type="SAM" id="SignalP"/>
    </source>
</evidence>
<dbReference type="SUPFAM" id="SSF56601">
    <property type="entry name" value="beta-lactamase/transpeptidase-like"/>
    <property type="match status" value="1"/>
</dbReference>
<dbReference type="InterPro" id="IPR012338">
    <property type="entry name" value="Beta-lactam/transpept-like"/>
</dbReference>
<feature type="signal peptide" evidence="1">
    <location>
        <begin position="1"/>
        <end position="19"/>
    </location>
</feature>
<dbReference type="InterPro" id="IPR001466">
    <property type="entry name" value="Beta-lactam-related"/>
</dbReference>
<gene>
    <name evidence="3" type="ORF">ENH87_02435</name>
</gene>
<sequence length="387" mass="43734">MNLKTIIIMWLFASSMTYAQQLEKAKKKVDSLFQKQLAQKNVHNAFLTVYSDKLGIDWNYAKGSFKDGTPVTDKTPFHSTSVAKTFTATLIMLLQEEGKLDVGDPLTEYLSSKIIDGLHIFKGVDYSKEILIKQLLQHTSGLPDFFEDAPKEGPTFMELLFTGSDKMWQPLETIDFAKSKLTPHFPPGKGYRYSDTEYVLLGLLIDELTGKPYHEVLAEKIFHPLKMKDSYMHLRSKPSDSGTRQLAEIYVDDTDISTFKSLSADWAGGGLATTSKDLLKFHKALNEGRLLSKKSLGQMQQWTKESFGLDYGFGLRKFQLKKLNPLLGNLTLIGHSGTSGAFMYFCPEIDVYLTGTFNQTAYQRKHVVFMVEVLAQLKNLSKAKKKE</sequence>
<keyword evidence="3" id="KW-0378">Hydrolase</keyword>
<dbReference type="Pfam" id="PF00144">
    <property type="entry name" value="Beta-lactamase"/>
    <property type="match status" value="1"/>
</dbReference>
<organism evidence="3">
    <name type="scientific">Pricia antarctica</name>
    <dbReference type="NCBI Taxonomy" id="641691"/>
    <lineage>
        <taxon>Bacteria</taxon>
        <taxon>Pseudomonadati</taxon>
        <taxon>Bacteroidota</taxon>
        <taxon>Flavobacteriia</taxon>
        <taxon>Flavobacteriales</taxon>
        <taxon>Flavobacteriaceae</taxon>
        <taxon>Pricia</taxon>
    </lineage>
</organism>
<dbReference type="InterPro" id="IPR050491">
    <property type="entry name" value="AmpC-like"/>
</dbReference>
<feature type="domain" description="Beta-lactamase-related" evidence="2">
    <location>
        <begin position="29"/>
        <end position="362"/>
    </location>
</feature>
<keyword evidence="1" id="KW-0732">Signal</keyword>
<dbReference type="PANTHER" id="PTHR46825">
    <property type="entry name" value="D-ALANYL-D-ALANINE-CARBOXYPEPTIDASE/ENDOPEPTIDASE AMPH"/>
    <property type="match status" value="1"/>
</dbReference>
<dbReference type="EMBL" id="DRGL01000014">
    <property type="protein sequence ID" value="HEA19760.1"/>
    <property type="molecule type" value="Genomic_DNA"/>
</dbReference>
<evidence type="ECO:0000313" key="3">
    <source>
        <dbReference type="EMBL" id="HEA19760.1"/>
    </source>
</evidence>
<dbReference type="GO" id="GO:0016787">
    <property type="term" value="F:hydrolase activity"/>
    <property type="evidence" value="ECO:0007669"/>
    <property type="project" value="UniProtKB-KW"/>
</dbReference>
<name>A0A831QK55_9FLAO</name>
<dbReference type="AlphaFoldDB" id="A0A831QK55"/>